<dbReference type="Gene3D" id="3.40.50.12780">
    <property type="entry name" value="N-terminal domain of ligase-like"/>
    <property type="match status" value="1"/>
</dbReference>
<reference evidence="5 6" key="1">
    <citation type="submission" date="2016-02" db="EMBL/GenBank/DDBJ databases">
        <title>Genome analysis of coral dinoflagellate symbionts highlights evolutionary adaptations to a symbiotic lifestyle.</title>
        <authorList>
            <person name="Aranda M."/>
            <person name="Li Y."/>
            <person name="Liew Y.J."/>
            <person name="Baumgarten S."/>
            <person name="Simakov O."/>
            <person name="Wilson M."/>
            <person name="Piel J."/>
            <person name="Ashoor H."/>
            <person name="Bougouffa S."/>
            <person name="Bajic V.B."/>
            <person name="Ryu T."/>
            <person name="Ravasi T."/>
            <person name="Bayer T."/>
            <person name="Micklem G."/>
            <person name="Kim H."/>
            <person name="Bhak J."/>
            <person name="Lajeunesse T.C."/>
            <person name="Voolstra C.R."/>
        </authorList>
    </citation>
    <scope>NUCLEOTIDE SEQUENCE [LARGE SCALE GENOMIC DNA]</scope>
    <source>
        <strain evidence="5 6">CCMP2467</strain>
    </source>
</reference>
<proteinExistence type="predicted"/>
<evidence type="ECO:0000256" key="1">
    <source>
        <dbReference type="ARBA" id="ARBA00022598"/>
    </source>
</evidence>
<dbReference type="InterPro" id="IPR042099">
    <property type="entry name" value="ANL_N_sf"/>
</dbReference>
<protein>
    <submittedName>
        <fullName evidence="5">Long-chain-fatty-acid--CoA ligase ACSBG2</fullName>
    </submittedName>
</protein>
<evidence type="ECO:0000313" key="5">
    <source>
        <dbReference type="EMBL" id="OLP88728.1"/>
    </source>
</evidence>
<dbReference type="GO" id="GO:0005783">
    <property type="term" value="C:endoplasmic reticulum"/>
    <property type="evidence" value="ECO:0007669"/>
    <property type="project" value="TreeGrafter"/>
</dbReference>
<accession>A0A1Q9D0M6</accession>
<evidence type="ECO:0000256" key="2">
    <source>
        <dbReference type="ARBA" id="ARBA00022832"/>
    </source>
</evidence>
<dbReference type="EMBL" id="LSRX01000797">
    <property type="protein sequence ID" value="OLP88728.1"/>
    <property type="molecule type" value="Genomic_DNA"/>
</dbReference>
<dbReference type="InterPro" id="IPR020845">
    <property type="entry name" value="AMP-binding_CS"/>
</dbReference>
<keyword evidence="3" id="KW-0443">Lipid metabolism</keyword>
<evidence type="ECO:0000256" key="3">
    <source>
        <dbReference type="ARBA" id="ARBA00023098"/>
    </source>
</evidence>
<evidence type="ECO:0000313" key="6">
    <source>
        <dbReference type="Proteomes" id="UP000186817"/>
    </source>
</evidence>
<dbReference type="Proteomes" id="UP000186817">
    <property type="component" value="Unassembled WGS sequence"/>
</dbReference>
<dbReference type="GO" id="GO:0016020">
    <property type="term" value="C:membrane"/>
    <property type="evidence" value="ECO:0007669"/>
    <property type="project" value="TreeGrafter"/>
</dbReference>
<dbReference type="GO" id="GO:0004467">
    <property type="term" value="F:long-chain fatty acid-CoA ligase activity"/>
    <property type="evidence" value="ECO:0007669"/>
    <property type="project" value="TreeGrafter"/>
</dbReference>
<dbReference type="PROSITE" id="PS00455">
    <property type="entry name" value="AMP_BINDING"/>
    <property type="match status" value="1"/>
</dbReference>
<evidence type="ECO:0000259" key="4">
    <source>
        <dbReference type="Pfam" id="PF00501"/>
    </source>
</evidence>
<dbReference type="OMA" id="ETCAYVC"/>
<organism evidence="5 6">
    <name type="scientific">Symbiodinium microadriaticum</name>
    <name type="common">Dinoflagellate</name>
    <name type="synonym">Zooxanthella microadriatica</name>
    <dbReference type="NCBI Taxonomy" id="2951"/>
    <lineage>
        <taxon>Eukaryota</taxon>
        <taxon>Sar</taxon>
        <taxon>Alveolata</taxon>
        <taxon>Dinophyceae</taxon>
        <taxon>Suessiales</taxon>
        <taxon>Symbiodiniaceae</taxon>
        <taxon>Symbiodinium</taxon>
    </lineage>
</organism>
<dbReference type="Pfam" id="PF23562">
    <property type="entry name" value="AMP-binding_C_3"/>
    <property type="match status" value="1"/>
</dbReference>
<keyword evidence="1 5" id="KW-0436">Ligase</keyword>
<gene>
    <name evidence="5" type="primary">ACSBG2</name>
    <name evidence="5" type="ORF">AK812_SmicGene29893</name>
</gene>
<dbReference type="OrthoDB" id="3633556at2759"/>
<keyword evidence="2" id="KW-0276">Fatty acid metabolism</keyword>
<feature type="domain" description="AMP-dependent synthetase/ligase" evidence="4">
    <location>
        <begin position="151"/>
        <end position="604"/>
    </location>
</feature>
<dbReference type="PANTHER" id="PTHR43272">
    <property type="entry name" value="LONG-CHAIN-FATTY-ACID--COA LIGASE"/>
    <property type="match status" value="1"/>
</dbReference>
<dbReference type="PROSITE" id="PS51257">
    <property type="entry name" value="PROKAR_LIPOPROTEIN"/>
    <property type="match status" value="1"/>
</dbReference>
<dbReference type="InterPro" id="IPR000873">
    <property type="entry name" value="AMP-dep_synth/lig_dom"/>
</dbReference>
<comment type="caution">
    <text evidence="5">The sequence shown here is derived from an EMBL/GenBank/DDBJ whole genome shotgun (WGS) entry which is preliminary data.</text>
</comment>
<dbReference type="PANTHER" id="PTHR43272:SF32">
    <property type="entry name" value="AMP-DEPENDENT SYNTHETASE_LIGASE DOMAIN-CONTAINING PROTEIN"/>
    <property type="match status" value="1"/>
</dbReference>
<dbReference type="SUPFAM" id="SSF56801">
    <property type="entry name" value="Acetyl-CoA synthetase-like"/>
    <property type="match status" value="1"/>
</dbReference>
<keyword evidence="6" id="KW-1185">Reference proteome</keyword>
<dbReference type="Pfam" id="PF00501">
    <property type="entry name" value="AMP-binding"/>
    <property type="match status" value="1"/>
</dbReference>
<name>A0A1Q9D0M6_SYMMI</name>
<dbReference type="AlphaFoldDB" id="A0A1Q9D0M6"/>
<sequence length="812" mass="88268">MTKLTTRMQWQWMPTGIQGKSVAQPYFWVSCLREDHLWLSTKGRGGKKLTRRSRAMGNILGGGVAILDEAPVSKDPDCYCGYDGPGPWFTCKPDEQQQPRLAKKGIASRESCPPETFAALLKKAADLKGDKPAMKVERPVPAPNEDGTVPPALEDEKWMTWTWKSYYEDARRAGKGFIKLGLQKFESVSVWGFNAPEWMLSLQGATMAGGKLAGLYPTDTPETAGYKVAHSGAAVVVVEDRSKLDRLVDALNKRKDPKPLRVKAFVAYGFAPADDEKVEVQGDKKPVMSWAALMAMGDKESDAELDKRIADVSPLECAALVYTSGTTGEPKAVMLSHDAIIFTSSGVFEASVGPTHNFAVLPEQERFLSYLPLSHVAGLMVDMCCPMALTAKLPCWCTAYFARPYDLKMGAIKDRLCAARPTAFLGVPLVWEKIADKLRAIGAANSGLKQSIASWAKDLGLTQAKSSLLGGDGYTPVGFTLAETLILSKVKGALGMDQLKYAATGAAPIRVDTLEYFGSLGLSINEVYGMSESCGGATLSTQSAHLWGSCGFPVDGVEVKVFKVDATDINKKTECPRTPSLDDNHEDYQGEICFRGRQIMMGYLAQPDFGPEHVKSIEKKTAEAIDAEGWMHSGDKGMMTASGMLKITGRFKELIIGDGGENIAPVPIEDHIKASCDGINEVMMVGDKRKFNVALITLKAVGANGEVPGTDDLDAGAKRVNPDVTTISAALDDKVWIEAVTKAVTSANNNGKICPNNAFKVQKFMILPTNFSEEHGFLTPTKKLKRPIVEKAFIKQVDQMYASKETYVRYQA</sequence>